<evidence type="ECO:0000313" key="16">
    <source>
        <dbReference type="EMBL" id="MDU0369610.1"/>
    </source>
</evidence>
<proteinExistence type="inferred from homology"/>
<dbReference type="SUPFAM" id="SSF52025">
    <property type="entry name" value="PA domain"/>
    <property type="match status" value="1"/>
</dbReference>
<name>A0ABU3TE14_9BACT</name>
<evidence type="ECO:0000256" key="9">
    <source>
        <dbReference type="ARBA" id="ARBA00022833"/>
    </source>
</evidence>
<evidence type="ECO:0000313" key="17">
    <source>
        <dbReference type="Proteomes" id="UP001250698"/>
    </source>
</evidence>
<keyword evidence="6" id="KW-0479">Metal-binding</keyword>
<dbReference type="Gene3D" id="1.10.390.10">
    <property type="entry name" value="Neutral Protease Domain 2"/>
    <property type="match status" value="1"/>
</dbReference>
<dbReference type="Pfam" id="PF18962">
    <property type="entry name" value="Por_Secre_tail"/>
    <property type="match status" value="1"/>
</dbReference>
<dbReference type="Pfam" id="PF02225">
    <property type="entry name" value="PA"/>
    <property type="match status" value="1"/>
</dbReference>
<comment type="cofactor">
    <cofactor evidence="1">
        <name>Zn(2+)</name>
        <dbReference type="ChEBI" id="CHEBI:29105"/>
    </cofactor>
</comment>
<organism evidence="16 17">
    <name type="scientific">Hymenobacter endophyticus</name>
    <dbReference type="NCBI Taxonomy" id="3076335"/>
    <lineage>
        <taxon>Bacteria</taxon>
        <taxon>Pseudomonadati</taxon>
        <taxon>Bacteroidota</taxon>
        <taxon>Cytophagia</taxon>
        <taxon>Cytophagales</taxon>
        <taxon>Hymenobacteraceae</taxon>
        <taxon>Hymenobacter</taxon>
    </lineage>
</organism>
<keyword evidence="11" id="KW-0865">Zymogen</keyword>
<accession>A0ABU3TE14</accession>
<dbReference type="InterPro" id="IPR011096">
    <property type="entry name" value="FTP_domain"/>
</dbReference>
<evidence type="ECO:0000256" key="11">
    <source>
        <dbReference type="ARBA" id="ARBA00023145"/>
    </source>
</evidence>
<keyword evidence="5" id="KW-0645">Protease</keyword>
<keyword evidence="9" id="KW-0862">Zinc</keyword>
<protein>
    <submittedName>
        <fullName evidence="16">T9SS-dependent M36 family metallopeptidase</fullName>
    </submittedName>
</protein>
<dbReference type="InterPro" id="IPR027268">
    <property type="entry name" value="Peptidase_M4/M1_CTD_sf"/>
</dbReference>
<keyword evidence="4" id="KW-0964">Secreted</keyword>
<dbReference type="EMBL" id="JAWDJT010000002">
    <property type="protein sequence ID" value="MDU0369610.1"/>
    <property type="molecule type" value="Genomic_DNA"/>
</dbReference>
<dbReference type="InterPro" id="IPR003137">
    <property type="entry name" value="PA_domain"/>
</dbReference>
<keyword evidence="7 12" id="KW-0732">Signal</keyword>
<keyword evidence="17" id="KW-1185">Reference proteome</keyword>
<gene>
    <name evidence="16" type="ORF">ROI90_04320</name>
</gene>
<comment type="caution">
    <text evidence="16">The sequence shown here is derived from an EMBL/GenBank/DDBJ whole genome shotgun (WGS) entry which is preliminary data.</text>
</comment>
<dbReference type="PANTHER" id="PTHR33478">
    <property type="entry name" value="EXTRACELLULAR METALLOPROTEINASE MEP"/>
    <property type="match status" value="1"/>
</dbReference>
<dbReference type="Pfam" id="PF07504">
    <property type="entry name" value="FTP"/>
    <property type="match status" value="1"/>
</dbReference>
<evidence type="ECO:0000256" key="7">
    <source>
        <dbReference type="ARBA" id="ARBA00022729"/>
    </source>
</evidence>
<feature type="signal peptide" evidence="12">
    <location>
        <begin position="1"/>
        <end position="27"/>
    </location>
</feature>
<feature type="domain" description="Secretion system C-terminal sorting" evidence="15">
    <location>
        <begin position="822"/>
        <end position="899"/>
    </location>
</feature>
<feature type="domain" description="FTP" evidence="14">
    <location>
        <begin position="57"/>
        <end position="105"/>
    </location>
</feature>
<dbReference type="Proteomes" id="UP001250698">
    <property type="component" value="Unassembled WGS sequence"/>
</dbReference>
<dbReference type="CDD" id="cd09596">
    <property type="entry name" value="M36"/>
    <property type="match status" value="1"/>
</dbReference>
<dbReference type="SUPFAM" id="SSF55486">
    <property type="entry name" value="Metalloproteases ('zincins'), catalytic domain"/>
    <property type="match status" value="1"/>
</dbReference>
<evidence type="ECO:0000256" key="3">
    <source>
        <dbReference type="ARBA" id="ARBA00006006"/>
    </source>
</evidence>
<comment type="subcellular location">
    <subcellularLocation>
        <location evidence="2">Secreted</location>
    </subcellularLocation>
</comment>
<sequence>MKSTFTLPFLRTLGLATALALPGLATAQNAPLDQALGALKARQAKLGLKAADLTDAAVTSQYTDKQNGVTHVYLRQRVQGIEVYGAVADVHLSQSGKVADLHSSFLPNAATQARNAAPSLTAEQAVAAAAKALGMSAPRGLSLQKAGSAAEGMEFNDGGISLDKIPVKLMYQPLASGTLQLAWDVTLAPLNGEHYWNVRVDATSGALLDKTDYNISESFSISSLVRPLAMAASAAVQPAAPTTANKPAAPNSYNVWPITVESPSHGARQVVTNPADAVTSPFGWHDTDGIAGPEYTITRGNNVHAYDDRKNTNTYTAGTNVSPDGGANLEFDFPFDATLPAPAVSNLNAAVVNLFYWNNLMHDVMARKGFDEVSGNFQVKNYSGTGLGNDYVQAEAQDASTSSTVSLNNANFATPADGQRPRMQMYLWDRSVANVTISAPASLAGNIESVEATFTRRLSRTGPVSGNLVLANDGTTTPNLGCSAYTNAAAVAGNIALIDRGTCAFTIKVQQAQAAGAKMAIVINNNGNQIPFAFTGDTTGIRIPAVMISQADGNRIKASLQAGSTVSLTVGTPVTYYRDGDFDNGIVAHEYGHGISSRLTGGPANANCLSSAEQMGEGWSDFFALWMTTKPGDVGTTGRGIGTYASFEPTTGVGIRPTQYSTNMQINPATYDYVGKTVANVNYNTYVDASGQTRVYVHSIGYIWATTLWDLNWALIGKYGYNADLNANTGGNNIALRLVLDGCKLQPCNPGFLDGRNAILKADSINNKAANAALIWQVFARRGMGANAVQGSSNVLTDQKANFDLPTSILSTKQLNEQLLEVYPNPASDQLMVRTQVGSKAPVQVELVSLLGQRVSTQTVTAARLQQEGVVVNTSKVAGGIYLVRLTTSEGIITKKVVVRH</sequence>
<dbReference type="CDD" id="cd04818">
    <property type="entry name" value="PA_subtilisin_1"/>
    <property type="match status" value="1"/>
</dbReference>
<evidence type="ECO:0000256" key="4">
    <source>
        <dbReference type="ARBA" id="ARBA00022525"/>
    </source>
</evidence>
<dbReference type="PANTHER" id="PTHR33478:SF1">
    <property type="entry name" value="EXTRACELLULAR METALLOPROTEINASE MEP"/>
    <property type="match status" value="1"/>
</dbReference>
<dbReference type="InterPro" id="IPR026444">
    <property type="entry name" value="Secre_tail"/>
</dbReference>
<comment type="similarity">
    <text evidence="3">Belongs to the peptidase M36 family.</text>
</comment>
<evidence type="ECO:0000256" key="2">
    <source>
        <dbReference type="ARBA" id="ARBA00004613"/>
    </source>
</evidence>
<reference evidence="16 17" key="1">
    <citation type="submission" date="2023-10" db="EMBL/GenBank/DDBJ databases">
        <title>Hymenobacter endophyticus sp. nov., an isolate from the leaf tissues of wheat.</title>
        <authorList>
            <person name="Dai Y."/>
        </authorList>
    </citation>
    <scope>NUCLEOTIDE SEQUENCE [LARGE SCALE GENOMIC DNA]</scope>
    <source>
        <strain evidence="16 17">ZK17L-C2</strain>
    </source>
</reference>
<evidence type="ECO:0000259" key="14">
    <source>
        <dbReference type="Pfam" id="PF07504"/>
    </source>
</evidence>
<evidence type="ECO:0000256" key="1">
    <source>
        <dbReference type="ARBA" id="ARBA00001947"/>
    </source>
</evidence>
<dbReference type="Gene3D" id="3.10.170.10">
    <property type="match status" value="1"/>
</dbReference>
<evidence type="ECO:0000259" key="13">
    <source>
        <dbReference type="Pfam" id="PF02225"/>
    </source>
</evidence>
<evidence type="ECO:0000256" key="10">
    <source>
        <dbReference type="ARBA" id="ARBA00023049"/>
    </source>
</evidence>
<dbReference type="InterPro" id="IPR046450">
    <property type="entry name" value="PA_dom_sf"/>
</dbReference>
<dbReference type="NCBIfam" id="NF038113">
    <property type="entry name" value="T9SSA_dep_M36"/>
    <property type="match status" value="1"/>
</dbReference>
<evidence type="ECO:0000256" key="5">
    <source>
        <dbReference type="ARBA" id="ARBA00022670"/>
    </source>
</evidence>
<keyword evidence="8" id="KW-0378">Hydrolase</keyword>
<dbReference type="InterPro" id="IPR050371">
    <property type="entry name" value="Fungal_virulence_M36"/>
</dbReference>
<feature type="chain" id="PRO_5046432923" evidence="12">
    <location>
        <begin position="28"/>
        <end position="901"/>
    </location>
</feature>
<dbReference type="Pfam" id="PF02128">
    <property type="entry name" value="Peptidase_M36"/>
    <property type="match status" value="1"/>
</dbReference>
<feature type="domain" description="PA" evidence="13">
    <location>
        <begin position="464"/>
        <end position="556"/>
    </location>
</feature>
<evidence type="ECO:0000259" key="15">
    <source>
        <dbReference type="Pfam" id="PF18962"/>
    </source>
</evidence>
<evidence type="ECO:0000256" key="6">
    <source>
        <dbReference type="ARBA" id="ARBA00022723"/>
    </source>
</evidence>
<evidence type="ECO:0000256" key="8">
    <source>
        <dbReference type="ARBA" id="ARBA00022801"/>
    </source>
</evidence>
<keyword evidence="10" id="KW-0482">Metalloprotease</keyword>
<dbReference type="NCBIfam" id="TIGR04183">
    <property type="entry name" value="Por_Secre_tail"/>
    <property type="match status" value="1"/>
</dbReference>
<dbReference type="Gene3D" id="3.50.30.30">
    <property type="match status" value="1"/>
</dbReference>
<dbReference type="RefSeq" id="WP_315997101.1">
    <property type="nucleotide sequence ID" value="NZ_JAWDJT010000002.1"/>
</dbReference>
<evidence type="ECO:0000256" key="12">
    <source>
        <dbReference type="SAM" id="SignalP"/>
    </source>
</evidence>
<dbReference type="InterPro" id="IPR001842">
    <property type="entry name" value="Peptidase_M36"/>
</dbReference>